<sequence length="73" mass="8829">MNTDFSSAINTKQFFRFTGPPEHWLTAFKYWTWGLEEKHRESWKKIQTGDIFSFIVREHKLRLFLLLLLALLV</sequence>
<protein>
    <submittedName>
        <fullName evidence="1">Uncharacterized protein</fullName>
    </submittedName>
</protein>
<comment type="caution">
    <text evidence="1">The sequence shown here is derived from an EMBL/GenBank/DDBJ whole genome shotgun (WGS) entry which is preliminary data.</text>
</comment>
<evidence type="ECO:0000313" key="1">
    <source>
        <dbReference type="EMBL" id="OHA22107.1"/>
    </source>
</evidence>
<reference evidence="1 2" key="1">
    <citation type="journal article" date="2016" name="Nat. Commun.">
        <title>Thousands of microbial genomes shed light on interconnected biogeochemical processes in an aquifer system.</title>
        <authorList>
            <person name="Anantharaman K."/>
            <person name="Brown C.T."/>
            <person name="Hug L.A."/>
            <person name="Sharon I."/>
            <person name="Castelle C.J."/>
            <person name="Probst A.J."/>
            <person name="Thomas B.C."/>
            <person name="Singh A."/>
            <person name="Wilkins M.J."/>
            <person name="Karaoz U."/>
            <person name="Brodie E.L."/>
            <person name="Williams K.H."/>
            <person name="Hubbard S.S."/>
            <person name="Banfield J.F."/>
        </authorList>
    </citation>
    <scope>NUCLEOTIDE SEQUENCE [LARGE SCALE GENOMIC DNA]</scope>
</reference>
<dbReference type="Proteomes" id="UP000176493">
    <property type="component" value="Unassembled WGS sequence"/>
</dbReference>
<dbReference type="EMBL" id="MHRJ01000032">
    <property type="protein sequence ID" value="OHA22107.1"/>
    <property type="molecule type" value="Genomic_DNA"/>
</dbReference>
<organism evidence="1 2">
    <name type="scientific">Candidatus Taylorbacteria bacterium RIFCSPHIGHO2_02_49_25</name>
    <dbReference type="NCBI Taxonomy" id="1802305"/>
    <lineage>
        <taxon>Bacteria</taxon>
        <taxon>Candidatus Tayloriibacteriota</taxon>
    </lineage>
</organism>
<dbReference type="AlphaFoldDB" id="A0A1G2ME09"/>
<gene>
    <name evidence="1" type="ORF">A2W52_01625</name>
</gene>
<accession>A0A1G2ME09</accession>
<proteinExistence type="predicted"/>
<evidence type="ECO:0000313" key="2">
    <source>
        <dbReference type="Proteomes" id="UP000176493"/>
    </source>
</evidence>
<name>A0A1G2ME09_9BACT</name>